<proteinExistence type="predicted"/>
<dbReference type="RefSeq" id="WP_153356040.1">
    <property type="nucleotide sequence ID" value="NZ_ML762478.1"/>
</dbReference>
<evidence type="ECO:0000313" key="2">
    <source>
        <dbReference type="Proteomes" id="UP000321490"/>
    </source>
</evidence>
<organism evidence="1 2">
    <name type="scientific">Modestobacter roseus</name>
    <dbReference type="NCBI Taxonomy" id="1181884"/>
    <lineage>
        <taxon>Bacteria</taxon>
        <taxon>Bacillati</taxon>
        <taxon>Actinomycetota</taxon>
        <taxon>Actinomycetes</taxon>
        <taxon>Geodermatophilales</taxon>
        <taxon>Geodermatophilaceae</taxon>
        <taxon>Modestobacter</taxon>
    </lineage>
</organism>
<dbReference type="Proteomes" id="UP000321490">
    <property type="component" value="Unassembled WGS sequence"/>
</dbReference>
<gene>
    <name evidence="1" type="ORF">JD78_01964</name>
</gene>
<accession>A0A562IR07</accession>
<sequence>MSMRTTRTLATCAAVARVVGWTVAAAVTVPLGLDVDVLGRPVVAERAPGARRPVLPVGPAGLRAA</sequence>
<protein>
    <submittedName>
        <fullName evidence="1">Uncharacterized protein</fullName>
    </submittedName>
</protein>
<name>A0A562IR07_9ACTN</name>
<dbReference type="EMBL" id="VLKF01000001">
    <property type="protein sequence ID" value="TWH73441.1"/>
    <property type="molecule type" value="Genomic_DNA"/>
</dbReference>
<reference evidence="1 2" key="1">
    <citation type="submission" date="2019-07" db="EMBL/GenBank/DDBJ databases">
        <title>R&amp;d 2014.</title>
        <authorList>
            <person name="Klenk H.-P."/>
        </authorList>
    </citation>
    <scope>NUCLEOTIDE SEQUENCE [LARGE SCALE GENOMIC DNA]</scope>
    <source>
        <strain evidence="1 2">DSM 45764</strain>
    </source>
</reference>
<keyword evidence="2" id="KW-1185">Reference proteome</keyword>
<evidence type="ECO:0000313" key="1">
    <source>
        <dbReference type="EMBL" id="TWH73441.1"/>
    </source>
</evidence>
<comment type="caution">
    <text evidence="1">The sequence shown here is derived from an EMBL/GenBank/DDBJ whole genome shotgun (WGS) entry which is preliminary data.</text>
</comment>
<dbReference type="AlphaFoldDB" id="A0A562IR07"/>